<dbReference type="PANTHER" id="PTHR45668:SF3">
    <property type="entry name" value="SERINE_THREONINE-PROTEIN PHOSPHATASE RDGC"/>
    <property type="match status" value="1"/>
</dbReference>
<keyword evidence="5" id="KW-1133">Transmembrane helix</keyword>
<gene>
    <name evidence="7" type="ORF">L9F63_019892</name>
</gene>
<protein>
    <recommendedName>
        <fullName evidence="4">Serine/threonine-protein phosphatase</fullName>
        <ecNumber evidence="4">3.1.3.16</ecNumber>
    </recommendedName>
</protein>
<dbReference type="PRINTS" id="PR00114">
    <property type="entry name" value="STPHPHTASE"/>
</dbReference>
<comment type="similarity">
    <text evidence="4">Belongs to the PPP phosphatase family.</text>
</comment>
<accession>A0AAD8EE22</accession>
<evidence type="ECO:0000313" key="8">
    <source>
        <dbReference type="Proteomes" id="UP001233999"/>
    </source>
</evidence>
<reference evidence="7" key="1">
    <citation type="journal article" date="2023" name="IScience">
        <title>Live-bearing cockroach genome reveals convergent evolutionary mechanisms linked to viviparity in insects and beyond.</title>
        <authorList>
            <person name="Fouks B."/>
            <person name="Harrison M.C."/>
            <person name="Mikhailova A.A."/>
            <person name="Marchal E."/>
            <person name="English S."/>
            <person name="Carruthers M."/>
            <person name="Jennings E.C."/>
            <person name="Chiamaka E.L."/>
            <person name="Frigard R.A."/>
            <person name="Pippel M."/>
            <person name="Attardo G.M."/>
            <person name="Benoit J.B."/>
            <person name="Bornberg-Bauer E."/>
            <person name="Tobe S.S."/>
        </authorList>
    </citation>
    <scope>NUCLEOTIDE SEQUENCE</scope>
    <source>
        <strain evidence="7">Stay&amp;Tobe</strain>
    </source>
</reference>
<keyword evidence="3" id="KW-0464">Manganese</keyword>
<keyword evidence="5" id="KW-0472">Membrane</keyword>
<dbReference type="PROSITE" id="PS00125">
    <property type="entry name" value="SER_THR_PHOSPHATASE"/>
    <property type="match status" value="1"/>
</dbReference>
<dbReference type="InterPro" id="IPR006186">
    <property type="entry name" value="Ser/Thr-sp_prot-phosphatase"/>
</dbReference>
<dbReference type="Pfam" id="PF00149">
    <property type="entry name" value="Metallophos"/>
    <property type="match status" value="1"/>
</dbReference>
<evidence type="ECO:0000256" key="1">
    <source>
        <dbReference type="ARBA" id="ARBA00001936"/>
    </source>
</evidence>
<feature type="non-terminal residue" evidence="7">
    <location>
        <position position="1"/>
    </location>
</feature>
<evidence type="ECO:0000256" key="2">
    <source>
        <dbReference type="ARBA" id="ARBA00022723"/>
    </source>
</evidence>
<evidence type="ECO:0000313" key="7">
    <source>
        <dbReference type="EMBL" id="KAJ9586454.1"/>
    </source>
</evidence>
<comment type="caution">
    <text evidence="7">The sequence shown here is derived from an EMBL/GenBank/DDBJ whole genome shotgun (WGS) entry which is preliminary data.</text>
</comment>
<dbReference type="Gene3D" id="3.60.21.10">
    <property type="match status" value="1"/>
</dbReference>
<evidence type="ECO:0000256" key="4">
    <source>
        <dbReference type="RuleBase" id="RU004273"/>
    </source>
</evidence>
<dbReference type="GO" id="GO:0004722">
    <property type="term" value="F:protein serine/threonine phosphatase activity"/>
    <property type="evidence" value="ECO:0007669"/>
    <property type="project" value="UniProtKB-EC"/>
</dbReference>
<dbReference type="SMART" id="SM00156">
    <property type="entry name" value="PP2Ac"/>
    <property type="match status" value="1"/>
</dbReference>
<evidence type="ECO:0000256" key="3">
    <source>
        <dbReference type="ARBA" id="ARBA00023211"/>
    </source>
</evidence>
<comment type="cofactor">
    <cofactor evidence="1">
        <name>Mn(2+)</name>
        <dbReference type="ChEBI" id="CHEBI:29035"/>
    </cofactor>
</comment>
<dbReference type="InterPro" id="IPR004843">
    <property type="entry name" value="Calcineurin-like_PHP"/>
</dbReference>
<dbReference type="InterPro" id="IPR029052">
    <property type="entry name" value="Metallo-depent_PP-like"/>
</dbReference>
<reference evidence="7" key="2">
    <citation type="submission" date="2023-05" db="EMBL/GenBank/DDBJ databases">
        <authorList>
            <person name="Fouks B."/>
        </authorList>
    </citation>
    <scope>NUCLEOTIDE SEQUENCE</scope>
    <source>
        <strain evidence="7">Stay&amp;Tobe</strain>
        <tissue evidence="7">Testes</tissue>
    </source>
</reference>
<dbReference type="GO" id="GO:0046872">
    <property type="term" value="F:metal ion binding"/>
    <property type="evidence" value="ECO:0007669"/>
    <property type="project" value="UniProtKB-KW"/>
</dbReference>
<dbReference type="InterPro" id="IPR051134">
    <property type="entry name" value="PPP_phosphatase"/>
</dbReference>
<keyword evidence="8" id="KW-1185">Reference proteome</keyword>
<dbReference type="EMBL" id="JASPKZ010007155">
    <property type="protein sequence ID" value="KAJ9586454.1"/>
    <property type="molecule type" value="Genomic_DNA"/>
</dbReference>
<keyword evidence="5" id="KW-0812">Transmembrane</keyword>
<keyword evidence="4" id="KW-0378">Hydrolase</keyword>
<feature type="domain" description="Serine/threonine specific protein phosphatases" evidence="6">
    <location>
        <begin position="166"/>
        <end position="171"/>
    </location>
</feature>
<evidence type="ECO:0000259" key="6">
    <source>
        <dbReference type="PROSITE" id="PS00125"/>
    </source>
</evidence>
<proteinExistence type="inferred from homology"/>
<name>A0AAD8EE22_DIPPU</name>
<dbReference type="AlphaFoldDB" id="A0AAD8EE22"/>
<dbReference type="Proteomes" id="UP001233999">
    <property type="component" value="Unassembled WGS sequence"/>
</dbReference>
<sequence length="393" mass="45163">MEIRAEKKTTEDLATTAEIDTLKKDIADYSLYDKRRNKIRNKSGIQDKVEWENRYITTDAHIDKKTHHRLHAKYVAGILKEAVVQLKRLPNLNQASTAISKQITICGDLHGKLDDLLVVFHKNGLPSTENPYVFNGDFVDRGKKGLEVFLLLLACLLVFPGGVFLNRGNHEDHIMNARYGFIREVKMKYRHNAERLLKLIERVYRWLPLGTIVNNKVLVVHGGISDITDLDWIRNLDRHKYVSLLRPPVTESSAPGAELIDKMEWKQVFDILWSDPQPGDGCIPNSLRGAGTYFGPDVTDKFLKKYNMLFIIRSHECKPEGYELTHGNKTKSTRQVTDYCWTIKRDAPQAKYSRKSSFLTFYVSPNVRILCSYKCCTTVNLERAETATQKVYV</sequence>
<dbReference type="PANTHER" id="PTHR45668">
    <property type="entry name" value="SERINE/THREONINE-PROTEIN PHOSPHATASE 5-RELATED"/>
    <property type="match status" value="1"/>
</dbReference>
<evidence type="ECO:0000256" key="5">
    <source>
        <dbReference type="SAM" id="Phobius"/>
    </source>
</evidence>
<feature type="transmembrane region" description="Helical" evidence="5">
    <location>
        <begin position="148"/>
        <end position="165"/>
    </location>
</feature>
<comment type="catalytic activity">
    <reaction evidence="4">
        <text>O-phospho-L-threonyl-[protein] + H2O = L-threonyl-[protein] + phosphate</text>
        <dbReference type="Rhea" id="RHEA:47004"/>
        <dbReference type="Rhea" id="RHEA-COMP:11060"/>
        <dbReference type="Rhea" id="RHEA-COMP:11605"/>
        <dbReference type="ChEBI" id="CHEBI:15377"/>
        <dbReference type="ChEBI" id="CHEBI:30013"/>
        <dbReference type="ChEBI" id="CHEBI:43474"/>
        <dbReference type="ChEBI" id="CHEBI:61977"/>
        <dbReference type="EC" id="3.1.3.16"/>
    </reaction>
</comment>
<dbReference type="SUPFAM" id="SSF56300">
    <property type="entry name" value="Metallo-dependent phosphatases"/>
    <property type="match status" value="1"/>
</dbReference>
<keyword evidence="2" id="KW-0479">Metal-binding</keyword>
<dbReference type="EC" id="3.1.3.16" evidence="4"/>
<organism evidence="7 8">
    <name type="scientific">Diploptera punctata</name>
    <name type="common">Pacific beetle cockroach</name>
    <dbReference type="NCBI Taxonomy" id="6984"/>
    <lineage>
        <taxon>Eukaryota</taxon>
        <taxon>Metazoa</taxon>
        <taxon>Ecdysozoa</taxon>
        <taxon>Arthropoda</taxon>
        <taxon>Hexapoda</taxon>
        <taxon>Insecta</taxon>
        <taxon>Pterygota</taxon>
        <taxon>Neoptera</taxon>
        <taxon>Polyneoptera</taxon>
        <taxon>Dictyoptera</taxon>
        <taxon>Blattodea</taxon>
        <taxon>Blaberoidea</taxon>
        <taxon>Blaberidae</taxon>
        <taxon>Diplopterinae</taxon>
        <taxon>Diploptera</taxon>
    </lineage>
</organism>